<keyword evidence="13" id="KW-1185">Reference proteome</keyword>
<dbReference type="SUPFAM" id="SSF56112">
    <property type="entry name" value="Protein kinase-like (PK-like)"/>
    <property type="match status" value="1"/>
</dbReference>
<evidence type="ECO:0000256" key="6">
    <source>
        <dbReference type="ARBA" id="ARBA00022840"/>
    </source>
</evidence>
<evidence type="ECO:0000256" key="8">
    <source>
        <dbReference type="ARBA" id="ARBA00048679"/>
    </source>
</evidence>
<dbReference type="PROSITE" id="PS00108">
    <property type="entry name" value="PROTEIN_KINASE_ST"/>
    <property type="match status" value="1"/>
</dbReference>
<keyword evidence="6 9" id="KW-0067">ATP-binding</keyword>
<dbReference type="EMBL" id="CAQQ02086847">
    <property type="status" value="NOT_ANNOTATED_CDS"/>
    <property type="molecule type" value="Genomic_DNA"/>
</dbReference>
<dbReference type="GO" id="GO:0004674">
    <property type="term" value="F:protein serine/threonine kinase activity"/>
    <property type="evidence" value="ECO:0007669"/>
    <property type="project" value="UniProtKB-KW"/>
</dbReference>
<evidence type="ECO:0000256" key="1">
    <source>
        <dbReference type="ARBA" id="ARBA00012513"/>
    </source>
</evidence>
<protein>
    <recommendedName>
        <fullName evidence="1">non-specific serine/threonine protein kinase</fullName>
        <ecNumber evidence="1">2.7.11.1</ecNumber>
    </recommendedName>
</protein>
<dbReference type="InterPro" id="IPR000719">
    <property type="entry name" value="Prot_kinase_dom"/>
</dbReference>
<evidence type="ECO:0000256" key="3">
    <source>
        <dbReference type="ARBA" id="ARBA00022679"/>
    </source>
</evidence>
<dbReference type="EC" id="2.7.11.1" evidence="1"/>
<dbReference type="Gene3D" id="1.10.510.10">
    <property type="entry name" value="Transferase(Phosphotransferase) domain 1"/>
    <property type="match status" value="1"/>
</dbReference>
<evidence type="ECO:0000256" key="9">
    <source>
        <dbReference type="PROSITE-ProRule" id="PRU10141"/>
    </source>
</evidence>
<feature type="binding site" evidence="9">
    <location>
        <position position="67"/>
    </location>
    <ligand>
        <name>ATP</name>
        <dbReference type="ChEBI" id="CHEBI:30616"/>
    </ligand>
</feature>
<evidence type="ECO:0000256" key="10">
    <source>
        <dbReference type="RuleBase" id="RU000304"/>
    </source>
</evidence>
<dbReference type="PROSITE" id="PS50011">
    <property type="entry name" value="PROTEIN_KINASE_DOM"/>
    <property type="match status" value="1"/>
</dbReference>
<dbReference type="SMART" id="SM00220">
    <property type="entry name" value="S_TKc"/>
    <property type="match status" value="1"/>
</dbReference>
<dbReference type="PANTHER" id="PTHR44329:SF285">
    <property type="entry name" value="V-MOS MOLONEY MURINE SARCOMA VIRAL ONCO HOMOLOG"/>
    <property type="match status" value="1"/>
</dbReference>
<dbReference type="InterPro" id="IPR011009">
    <property type="entry name" value="Kinase-like_dom_sf"/>
</dbReference>
<proteinExistence type="inferred from homology"/>
<accession>T1GJE5</accession>
<dbReference type="PANTHER" id="PTHR44329">
    <property type="entry name" value="SERINE/THREONINE-PROTEIN KINASE TNNI3K-RELATED"/>
    <property type="match status" value="1"/>
</dbReference>
<dbReference type="OMA" id="FKAIYRD"/>
<evidence type="ECO:0000256" key="4">
    <source>
        <dbReference type="ARBA" id="ARBA00022741"/>
    </source>
</evidence>
<reference evidence="13" key="1">
    <citation type="submission" date="2013-02" db="EMBL/GenBank/DDBJ databases">
        <authorList>
            <person name="Hughes D."/>
        </authorList>
    </citation>
    <scope>NUCLEOTIDE SEQUENCE</scope>
    <source>
        <strain>Durham</strain>
        <strain evidence="13">NC isolate 2 -- Noor lab</strain>
    </source>
</reference>
<keyword evidence="3" id="KW-0808">Transferase</keyword>
<reference evidence="12" key="2">
    <citation type="submission" date="2015-06" db="UniProtKB">
        <authorList>
            <consortium name="EnsemblMetazoa"/>
        </authorList>
    </citation>
    <scope>IDENTIFICATION</scope>
</reference>
<comment type="similarity">
    <text evidence="10">Belongs to the protein kinase superfamily.</text>
</comment>
<evidence type="ECO:0000313" key="13">
    <source>
        <dbReference type="Proteomes" id="UP000015102"/>
    </source>
</evidence>
<dbReference type="Proteomes" id="UP000015102">
    <property type="component" value="Unassembled WGS sequence"/>
</dbReference>
<dbReference type="EnsemblMetazoa" id="MESCA003591-RA">
    <property type="protein sequence ID" value="MESCA003591-PA"/>
    <property type="gene ID" value="MESCA003591"/>
</dbReference>
<dbReference type="Pfam" id="PF00069">
    <property type="entry name" value="Pkinase"/>
    <property type="match status" value="1"/>
</dbReference>
<name>T1GJE5_MEGSC</name>
<evidence type="ECO:0000256" key="2">
    <source>
        <dbReference type="ARBA" id="ARBA00022527"/>
    </source>
</evidence>
<keyword evidence="4 9" id="KW-0547">Nucleotide-binding</keyword>
<feature type="domain" description="Protein kinase" evidence="11">
    <location>
        <begin position="40"/>
        <end position="295"/>
    </location>
</feature>
<comment type="catalytic activity">
    <reaction evidence="7">
        <text>L-threonyl-[protein] + ATP = O-phospho-L-threonyl-[protein] + ADP + H(+)</text>
        <dbReference type="Rhea" id="RHEA:46608"/>
        <dbReference type="Rhea" id="RHEA-COMP:11060"/>
        <dbReference type="Rhea" id="RHEA-COMP:11605"/>
        <dbReference type="ChEBI" id="CHEBI:15378"/>
        <dbReference type="ChEBI" id="CHEBI:30013"/>
        <dbReference type="ChEBI" id="CHEBI:30616"/>
        <dbReference type="ChEBI" id="CHEBI:61977"/>
        <dbReference type="ChEBI" id="CHEBI:456216"/>
        <dbReference type="EC" id="2.7.11.1"/>
    </reaction>
</comment>
<dbReference type="GO" id="GO:0005524">
    <property type="term" value="F:ATP binding"/>
    <property type="evidence" value="ECO:0007669"/>
    <property type="project" value="UniProtKB-UniRule"/>
</dbReference>
<evidence type="ECO:0000256" key="7">
    <source>
        <dbReference type="ARBA" id="ARBA00047899"/>
    </source>
</evidence>
<evidence type="ECO:0000256" key="5">
    <source>
        <dbReference type="ARBA" id="ARBA00022777"/>
    </source>
</evidence>
<keyword evidence="5" id="KW-0418">Kinase</keyword>
<dbReference type="STRING" id="36166.T1GJE5"/>
<sequence length="300" mass="34633">MKQRNIFKCSQFLSLEVNETINLNTPNRKIFLRNGCPTRASTNHILGRGSFGTVFRATYNDKNVAVKIVRNQVDSDVNSVDNESRILNWNHKNIIRILKIETTIYTNYSLIIMEFLNNAKNLLFIIEKINLPLIHRLQIAKDITRGLEYCHTKDLIHNDIKPQNILLAFDKSTYICKLCDFGSSSTTKESAPKNLGTMRYLSPEILKNEPVSPASDIFAVGITLWQMKSRESPYHWIDCNHSVAYKVVKYDIRPDSGPEDVYFEQLLQVPRAQINREKSPFKRISRNGEFNVFFIDGQIT</sequence>
<dbReference type="Gene3D" id="3.30.200.20">
    <property type="entry name" value="Phosphorylase Kinase, domain 1"/>
    <property type="match status" value="1"/>
</dbReference>
<comment type="catalytic activity">
    <reaction evidence="8">
        <text>L-seryl-[protein] + ATP = O-phospho-L-seryl-[protein] + ADP + H(+)</text>
        <dbReference type="Rhea" id="RHEA:17989"/>
        <dbReference type="Rhea" id="RHEA-COMP:9863"/>
        <dbReference type="Rhea" id="RHEA-COMP:11604"/>
        <dbReference type="ChEBI" id="CHEBI:15378"/>
        <dbReference type="ChEBI" id="CHEBI:29999"/>
        <dbReference type="ChEBI" id="CHEBI:30616"/>
        <dbReference type="ChEBI" id="CHEBI:83421"/>
        <dbReference type="ChEBI" id="CHEBI:456216"/>
        <dbReference type="EC" id="2.7.11.1"/>
    </reaction>
</comment>
<dbReference type="InterPro" id="IPR051681">
    <property type="entry name" value="Ser/Thr_Kinases-Pseudokinases"/>
</dbReference>
<evidence type="ECO:0000313" key="12">
    <source>
        <dbReference type="EnsemblMetazoa" id="MESCA003591-PA"/>
    </source>
</evidence>
<dbReference type="InterPro" id="IPR008271">
    <property type="entry name" value="Ser/Thr_kinase_AS"/>
</dbReference>
<dbReference type="InterPro" id="IPR017441">
    <property type="entry name" value="Protein_kinase_ATP_BS"/>
</dbReference>
<dbReference type="AlphaFoldDB" id="T1GJE5"/>
<dbReference type="PROSITE" id="PS00107">
    <property type="entry name" value="PROTEIN_KINASE_ATP"/>
    <property type="match status" value="1"/>
</dbReference>
<organism evidence="12 13">
    <name type="scientific">Megaselia scalaris</name>
    <name type="common">Humpbacked fly</name>
    <name type="synonym">Phora scalaris</name>
    <dbReference type="NCBI Taxonomy" id="36166"/>
    <lineage>
        <taxon>Eukaryota</taxon>
        <taxon>Metazoa</taxon>
        <taxon>Ecdysozoa</taxon>
        <taxon>Arthropoda</taxon>
        <taxon>Hexapoda</taxon>
        <taxon>Insecta</taxon>
        <taxon>Pterygota</taxon>
        <taxon>Neoptera</taxon>
        <taxon>Endopterygota</taxon>
        <taxon>Diptera</taxon>
        <taxon>Brachycera</taxon>
        <taxon>Muscomorpha</taxon>
        <taxon>Platypezoidea</taxon>
        <taxon>Phoridae</taxon>
        <taxon>Megaseliini</taxon>
        <taxon>Megaselia</taxon>
    </lineage>
</organism>
<dbReference type="HOGENOM" id="CLU_000288_7_35_1"/>
<evidence type="ECO:0000259" key="11">
    <source>
        <dbReference type="PROSITE" id="PS50011"/>
    </source>
</evidence>
<keyword evidence="2 10" id="KW-0723">Serine/threonine-protein kinase</keyword>